<accession>A0A212R3F0</accession>
<comment type="similarity">
    <text evidence="3">Belongs to the bacterial sugar transferase family.</text>
</comment>
<evidence type="ECO:0000313" key="13">
    <source>
        <dbReference type="Proteomes" id="UP000197065"/>
    </source>
</evidence>
<dbReference type="NCBIfam" id="TIGR03022">
    <property type="entry name" value="WbaP_sugtrans"/>
    <property type="match status" value="1"/>
</dbReference>
<feature type="transmembrane region" description="Helical" evidence="10">
    <location>
        <begin position="121"/>
        <end position="140"/>
    </location>
</feature>
<dbReference type="Pfam" id="PF02397">
    <property type="entry name" value="Bac_transf"/>
    <property type="match status" value="1"/>
</dbReference>
<dbReference type="Proteomes" id="UP000197065">
    <property type="component" value="Unassembled WGS sequence"/>
</dbReference>
<evidence type="ECO:0000256" key="10">
    <source>
        <dbReference type="SAM" id="Phobius"/>
    </source>
</evidence>
<evidence type="ECO:0000256" key="1">
    <source>
        <dbReference type="ARBA" id="ARBA00004141"/>
    </source>
</evidence>
<keyword evidence="13" id="KW-1185">Reference proteome</keyword>
<feature type="transmembrane region" description="Helical" evidence="10">
    <location>
        <begin position="96"/>
        <end position="115"/>
    </location>
</feature>
<evidence type="ECO:0000313" key="12">
    <source>
        <dbReference type="EMBL" id="SNB66456.1"/>
    </source>
</evidence>
<evidence type="ECO:0000256" key="5">
    <source>
        <dbReference type="ARBA" id="ARBA00022679"/>
    </source>
</evidence>
<evidence type="ECO:0000256" key="3">
    <source>
        <dbReference type="ARBA" id="ARBA00006464"/>
    </source>
</evidence>
<dbReference type="OrthoDB" id="9808602at2"/>
<feature type="domain" description="Bacterial sugar transferase" evidence="11">
    <location>
        <begin position="293"/>
        <end position="483"/>
    </location>
</feature>
<evidence type="ECO:0000259" key="11">
    <source>
        <dbReference type="Pfam" id="PF02397"/>
    </source>
</evidence>
<evidence type="ECO:0000256" key="8">
    <source>
        <dbReference type="ARBA" id="ARBA00023136"/>
    </source>
</evidence>
<dbReference type="AlphaFoldDB" id="A0A212R3F0"/>
<dbReference type="Pfam" id="PF13727">
    <property type="entry name" value="CoA_binding_3"/>
    <property type="match status" value="1"/>
</dbReference>
<protein>
    <submittedName>
        <fullName evidence="12">Undecaprenyl-phosphate galactose phosphotransferase</fullName>
    </submittedName>
</protein>
<keyword evidence="8 10" id="KW-0472">Membrane</keyword>
<gene>
    <name evidence="12" type="ORF">SAMN07250955_105109</name>
</gene>
<dbReference type="InterPro" id="IPR003362">
    <property type="entry name" value="Bact_transf"/>
</dbReference>
<name>A0A212R3F0_9PROT</name>
<feature type="transmembrane region" description="Helical" evidence="10">
    <location>
        <begin position="57"/>
        <end position="76"/>
    </location>
</feature>
<evidence type="ECO:0000256" key="4">
    <source>
        <dbReference type="ARBA" id="ARBA00022475"/>
    </source>
</evidence>
<evidence type="ECO:0000256" key="9">
    <source>
        <dbReference type="ARBA" id="ARBA00023169"/>
    </source>
</evidence>
<sequence>MMTGTSAYPMANKRDVVSASHRHLALPSIDILAIICGFIIVLGIVRSNPEFAAFNQIMLTRIGIEIVVTAGLVLFLRHLGHYQERRPFWQEAGEVIKAFVAAMAIEAAILFFFQIEASRLVVFGMWTVSCILVLTMRFLVKSWLMHQGLWTMPVVIVGKGRNARDLALAMLDEPVPAHRPIAFVSPTGEVGNEERLRLDEQTSLPVVGVGNNPFELLRRFARTRIIVALDIEDFKASKEFVDRLSRTHRFVDVVLPLRGLPMRRSYKSRFVNHDLTLMRVRRDFDARFQAGVKRAFDIVVVSCILLFLAPLFGILSLLVATSGRPIFFAHERIGRHGKPFKCLKFRSMAVDAKERLEEILRTDPAAAEEWRLTRKLKNDPRVTKIGAWLRKTSLDELPQLVNVLRGDMSLVGPRPVTHDEVLQYGEHRVYYMQNRPGITGLWQVSGRSDIDFQRRVDMDAFYVQNWSLTRDIMILFMTARVVFAREGAY</sequence>
<dbReference type="GO" id="GO:0016780">
    <property type="term" value="F:phosphotransferase activity, for other substituted phosphate groups"/>
    <property type="evidence" value="ECO:0007669"/>
    <property type="project" value="TreeGrafter"/>
</dbReference>
<keyword evidence="6 10" id="KW-0812">Transmembrane</keyword>
<reference evidence="12 13" key="1">
    <citation type="submission" date="2017-06" db="EMBL/GenBank/DDBJ databases">
        <authorList>
            <person name="Kim H.J."/>
            <person name="Triplett B.A."/>
        </authorList>
    </citation>
    <scope>NUCLEOTIDE SEQUENCE [LARGE SCALE GENOMIC DNA]</scope>
    <source>
        <strain evidence="12 13">B29T1</strain>
    </source>
</reference>
<dbReference type="InterPro" id="IPR017472">
    <property type="entry name" value="Undecaprenyl-P_galact_Ptfrase"/>
</dbReference>
<keyword evidence="9" id="KW-0270">Exopolysaccharide synthesis</keyword>
<dbReference type="InterPro" id="IPR017475">
    <property type="entry name" value="EPS_sugar_tfrase"/>
</dbReference>
<comment type="subcellular location">
    <subcellularLocation>
        <location evidence="2">Cell membrane</location>
    </subcellularLocation>
    <subcellularLocation>
        <location evidence="1">Membrane</location>
        <topology evidence="1">Multi-pass membrane protein</topology>
    </subcellularLocation>
</comment>
<dbReference type="NCBIfam" id="TIGR03025">
    <property type="entry name" value="EPS_sugtrans"/>
    <property type="match status" value="1"/>
</dbReference>
<dbReference type="EMBL" id="FYEH01000005">
    <property type="protein sequence ID" value="SNB66456.1"/>
    <property type="molecule type" value="Genomic_DNA"/>
</dbReference>
<dbReference type="GO" id="GO:0000271">
    <property type="term" value="P:polysaccharide biosynthetic process"/>
    <property type="evidence" value="ECO:0007669"/>
    <property type="project" value="UniProtKB-KW"/>
</dbReference>
<dbReference type="GO" id="GO:0005886">
    <property type="term" value="C:plasma membrane"/>
    <property type="evidence" value="ECO:0007669"/>
    <property type="project" value="UniProtKB-SubCell"/>
</dbReference>
<keyword evidence="4" id="KW-1003">Cell membrane</keyword>
<feature type="transmembrane region" description="Helical" evidence="10">
    <location>
        <begin position="295"/>
        <end position="320"/>
    </location>
</feature>
<feature type="transmembrane region" description="Helical" evidence="10">
    <location>
        <begin position="24"/>
        <end position="45"/>
    </location>
</feature>
<dbReference type="PANTHER" id="PTHR30576:SF4">
    <property type="entry name" value="UNDECAPRENYL-PHOSPHATE GALACTOSE PHOSPHOTRANSFERASE"/>
    <property type="match status" value="1"/>
</dbReference>
<evidence type="ECO:0000256" key="2">
    <source>
        <dbReference type="ARBA" id="ARBA00004236"/>
    </source>
</evidence>
<evidence type="ECO:0000256" key="6">
    <source>
        <dbReference type="ARBA" id="ARBA00022692"/>
    </source>
</evidence>
<evidence type="ECO:0000256" key="7">
    <source>
        <dbReference type="ARBA" id="ARBA00022989"/>
    </source>
</evidence>
<keyword evidence="7 10" id="KW-1133">Transmembrane helix</keyword>
<keyword evidence="5 12" id="KW-0808">Transferase</keyword>
<organism evidence="12 13">
    <name type="scientific">Arboricoccus pini</name>
    <dbReference type="NCBI Taxonomy" id="1963835"/>
    <lineage>
        <taxon>Bacteria</taxon>
        <taxon>Pseudomonadati</taxon>
        <taxon>Pseudomonadota</taxon>
        <taxon>Alphaproteobacteria</taxon>
        <taxon>Geminicoccales</taxon>
        <taxon>Geminicoccaceae</taxon>
        <taxon>Arboricoccus</taxon>
    </lineage>
</organism>
<dbReference type="PANTHER" id="PTHR30576">
    <property type="entry name" value="COLANIC BIOSYNTHESIS UDP-GLUCOSE LIPID CARRIER TRANSFERASE"/>
    <property type="match status" value="1"/>
</dbReference>
<proteinExistence type="inferred from homology"/>